<dbReference type="GO" id="GO:0016780">
    <property type="term" value="F:phosphotransferase activity, for other substituted phosphate groups"/>
    <property type="evidence" value="ECO:0007669"/>
    <property type="project" value="TreeGrafter"/>
</dbReference>
<protein>
    <submittedName>
        <fullName evidence="5">Lipopolysaccharide/colanic/teichoic acid biosynthesis glycosyltransferase</fullName>
    </submittedName>
</protein>
<dbReference type="EMBL" id="JACHEK010000002">
    <property type="protein sequence ID" value="MBB6142883.1"/>
    <property type="molecule type" value="Genomic_DNA"/>
</dbReference>
<comment type="similarity">
    <text evidence="1">Belongs to the bacterial sugar transferase family.</text>
</comment>
<dbReference type="RefSeq" id="WP_050061841.1">
    <property type="nucleotide sequence ID" value="NZ_JACHEK010000002.1"/>
</dbReference>
<name>A0A841JNP2_9BACT</name>
<dbReference type="PANTHER" id="PTHR30576:SF10">
    <property type="entry name" value="SLL5057 PROTEIN"/>
    <property type="match status" value="1"/>
</dbReference>
<feature type="region of interest" description="Disordered" evidence="2">
    <location>
        <begin position="1"/>
        <end position="32"/>
    </location>
</feature>
<proteinExistence type="inferred from homology"/>
<evidence type="ECO:0000313" key="6">
    <source>
        <dbReference type="Proteomes" id="UP000538666"/>
    </source>
</evidence>
<keyword evidence="3" id="KW-1133">Transmembrane helix</keyword>
<keyword evidence="3" id="KW-0812">Transmembrane</keyword>
<gene>
    <name evidence="5" type="ORF">HNQ77_000827</name>
</gene>
<feature type="compositionally biased region" description="Gly residues" evidence="2">
    <location>
        <begin position="11"/>
        <end position="27"/>
    </location>
</feature>
<feature type="domain" description="Bacterial sugar transferase" evidence="4">
    <location>
        <begin position="194"/>
        <end position="394"/>
    </location>
</feature>
<comment type="caution">
    <text evidence="5">The sequence shown here is derived from an EMBL/GenBank/DDBJ whole genome shotgun (WGS) entry which is preliminary data.</text>
</comment>
<evidence type="ECO:0000256" key="3">
    <source>
        <dbReference type="SAM" id="Phobius"/>
    </source>
</evidence>
<evidence type="ECO:0000259" key="4">
    <source>
        <dbReference type="Pfam" id="PF02397"/>
    </source>
</evidence>
<organism evidence="5 6">
    <name type="scientific">Silvibacterium bohemicum</name>
    <dbReference type="NCBI Taxonomy" id="1577686"/>
    <lineage>
        <taxon>Bacteria</taxon>
        <taxon>Pseudomonadati</taxon>
        <taxon>Acidobacteriota</taxon>
        <taxon>Terriglobia</taxon>
        <taxon>Terriglobales</taxon>
        <taxon>Acidobacteriaceae</taxon>
        <taxon>Silvibacterium</taxon>
    </lineage>
</organism>
<sequence length="400" mass="45064">MLGSALEKVSGTGGGVVTSRSSGGGPGVTTPIFESISDDEREVLKEEAFRRMIAIERKRTERSRKPFVLMLLDIGNHQNAEKNRKALDSIVPTLLSSTRETDVIGWYEERITVGQIFTGLAPDDQNSILGTILTRVSAKLRDSLPFEQFNQVSISFHFFPDDWDHDTSGRLINPVLYPDLSSRNRNKRSLLDIKRIMDIVGSSVAILISLPLFVMAAFAIKASSRGPIFFRQQRVGQFGQRFTFLKFRSMQVDNDPSIHKEYVMKLIAGLAERQASGRDGEGVYKLSSDRRITQVGKFLRRTSLDELPQLVNVLKGDMSLVGPRPAIPYEVAAYQTWHRRRVLEVKPGITGLWQVNGRSRVRFDEMVRLDLQYARSWSPWLDINILIQTPRAVLRGAGAC</sequence>
<dbReference type="PANTHER" id="PTHR30576">
    <property type="entry name" value="COLANIC BIOSYNTHESIS UDP-GLUCOSE LIPID CARRIER TRANSFERASE"/>
    <property type="match status" value="1"/>
</dbReference>
<keyword evidence="6" id="KW-1185">Reference proteome</keyword>
<dbReference type="Proteomes" id="UP000538666">
    <property type="component" value="Unassembled WGS sequence"/>
</dbReference>
<reference evidence="5 6" key="1">
    <citation type="submission" date="2020-08" db="EMBL/GenBank/DDBJ databases">
        <title>Genomic Encyclopedia of Type Strains, Phase IV (KMG-IV): sequencing the most valuable type-strain genomes for metagenomic binning, comparative biology and taxonomic classification.</title>
        <authorList>
            <person name="Goeker M."/>
        </authorList>
    </citation>
    <scope>NUCLEOTIDE SEQUENCE [LARGE SCALE GENOMIC DNA]</scope>
    <source>
        <strain evidence="5 6">DSM 103733</strain>
    </source>
</reference>
<keyword evidence="3" id="KW-0472">Membrane</keyword>
<feature type="transmembrane region" description="Helical" evidence="3">
    <location>
        <begin position="196"/>
        <end position="220"/>
    </location>
</feature>
<dbReference type="InterPro" id="IPR003362">
    <property type="entry name" value="Bact_transf"/>
</dbReference>
<evidence type="ECO:0000256" key="2">
    <source>
        <dbReference type="SAM" id="MobiDB-lite"/>
    </source>
</evidence>
<accession>A0A841JNP2</accession>
<dbReference type="Pfam" id="PF02397">
    <property type="entry name" value="Bac_transf"/>
    <property type="match status" value="1"/>
</dbReference>
<evidence type="ECO:0000256" key="1">
    <source>
        <dbReference type="ARBA" id="ARBA00006464"/>
    </source>
</evidence>
<dbReference type="AlphaFoldDB" id="A0A841JNP2"/>
<evidence type="ECO:0000313" key="5">
    <source>
        <dbReference type="EMBL" id="MBB6142883.1"/>
    </source>
</evidence>
<keyword evidence="5" id="KW-0808">Transferase</keyword>